<feature type="domain" description="PIN" evidence="1">
    <location>
        <begin position="3"/>
        <end position="109"/>
    </location>
</feature>
<dbReference type="EMBL" id="FOTQ01000002">
    <property type="protein sequence ID" value="SFL88465.1"/>
    <property type="molecule type" value="Genomic_DNA"/>
</dbReference>
<keyword evidence="3" id="KW-1185">Reference proteome</keyword>
<dbReference type="InterPro" id="IPR002716">
    <property type="entry name" value="PIN_dom"/>
</dbReference>
<dbReference type="STRING" id="254406.SAMN04488042_10222"/>
<reference evidence="2 3" key="1">
    <citation type="submission" date="2016-10" db="EMBL/GenBank/DDBJ databases">
        <authorList>
            <person name="de Groot N.N."/>
        </authorList>
    </citation>
    <scope>NUCLEOTIDE SEQUENCE [LARGE SCALE GENOMIC DNA]</scope>
    <source>
        <strain evidence="2 3">DSM 15283</strain>
    </source>
</reference>
<proteinExistence type="predicted"/>
<accession>A0A1I4LBN7</accession>
<organism evidence="2 3">
    <name type="scientific">Shimia aestuarii</name>
    <dbReference type="NCBI Taxonomy" id="254406"/>
    <lineage>
        <taxon>Bacteria</taxon>
        <taxon>Pseudomonadati</taxon>
        <taxon>Pseudomonadota</taxon>
        <taxon>Alphaproteobacteria</taxon>
        <taxon>Rhodobacterales</taxon>
        <taxon>Roseobacteraceae</taxon>
    </lineage>
</organism>
<dbReference type="Proteomes" id="UP000199144">
    <property type="component" value="Unassembled WGS sequence"/>
</dbReference>
<dbReference type="SUPFAM" id="SSF88723">
    <property type="entry name" value="PIN domain-like"/>
    <property type="match status" value="1"/>
</dbReference>
<evidence type="ECO:0000259" key="1">
    <source>
        <dbReference type="Pfam" id="PF13470"/>
    </source>
</evidence>
<name>A0A1I4LBN7_9RHOB</name>
<gene>
    <name evidence="2" type="ORF">SAMN04488042_10222</name>
</gene>
<dbReference type="InterPro" id="IPR029060">
    <property type="entry name" value="PIN-like_dom_sf"/>
</dbReference>
<sequence>MKRLLLDTCVLYPTVMREVLLGVARTGAFRPLWSARILEEWARAARKLGPTGEAQARGEIALLRAAWPGAEVTWKPSLEDRLWLPDAADAHVLAAAIAGSADAIVTMNAKDFPRNVLAEEGVERIDPDTLLRACWEEAPGAVEAVCEAVRQEAERLSGEDWPMRSLLKKARLPRLAKAVSR</sequence>
<protein>
    <submittedName>
        <fullName evidence="2">PIN domain-containing protein</fullName>
    </submittedName>
</protein>
<dbReference type="RefSeq" id="WP_278247131.1">
    <property type="nucleotide sequence ID" value="NZ_FOTQ01000002.1"/>
</dbReference>
<dbReference type="Pfam" id="PF13470">
    <property type="entry name" value="PIN_3"/>
    <property type="match status" value="1"/>
</dbReference>
<evidence type="ECO:0000313" key="3">
    <source>
        <dbReference type="Proteomes" id="UP000199144"/>
    </source>
</evidence>
<dbReference type="NCBIfam" id="NF046100">
    <property type="entry name" value="RSP_2648_fam_PIN"/>
    <property type="match status" value="1"/>
</dbReference>
<dbReference type="AlphaFoldDB" id="A0A1I4LBN7"/>
<evidence type="ECO:0000313" key="2">
    <source>
        <dbReference type="EMBL" id="SFL88465.1"/>
    </source>
</evidence>